<dbReference type="GeneID" id="303173728"/>
<dbReference type="InterPro" id="IPR012336">
    <property type="entry name" value="Thioredoxin-like_fold"/>
</dbReference>
<organism evidence="3 4">
    <name type="scientific">Agrococcus casei LMG 22410</name>
    <dbReference type="NCBI Taxonomy" id="1255656"/>
    <lineage>
        <taxon>Bacteria</taxon>
        <taxon>Bacillati</taxon>
        <taxon>Actinomycetota</taxon>
        <taxon>Actinomycetes</taxon>
        <taxon>Micrococcales</taxon>
        <taxon>Microbacteriaceae</taxon>
        <taxon>Agrococcus</taxon>
    </lineage>
</organism>
<dbReference type="EMBL" id="FUHU01000043">
    <property type="protein sequence ID" value="SJM65988.1"/>
    <property type="molecule type" value="Genomic_DNA"/>
</dbReference>
<sequence>MQRRRRALSATALLGAVMLLVAGCAGGERTFDSADELAQAYVDAGGTCAELQQQFKDDSDTGPTVITCGNDTVLTLTDGEDQTSDVATGAMLRGATVLVGSGWVVQDPDAAQLREDLGGSLLALQDGQSPRNVNQGAVSFGDGETRIQVVVDPLCDYCNRFLEANGEQLIELADSGEATVEYRIVALNDSPENGFGSSYGSNALACAADENPDAFRPLLATILADSEGAAWTPESLKTAASGAGASVDTCIDEGQFLYWTMNTTRTVLNEGLPSGDNLGGVPYITIDGEPYAQSVSDADGFAEAVSGE</sequence>
<evidence type="ECO:0000313" key="3">
    <source>
        <dbReference type="EMBL" id="SJM65988.1"/>
    </source>
</evidence>
<reference evidence="3 4" key="1">
    <citation type="submission" date="2017-02" db="EMBL/GenBank/DDBJ databases">
        <authorList>
            <person name="Peterson S.W."/>
        </authorList>
    </citation>
    <scope>NUCLEOTIDE SEQUENCE [LARGE SCALE GENOMIC DNA]</scope>
    <source>
        <strain evidence="3 4">LMG 22410</strain>
    </source>
</reference>
<gene>
    <name evidence="3" type="ORF">CZ674_10945</name>
</gene>
<dbReference type="InterPro" id="IPR036249">
    <property type="entry name" value="Thioredoxin-like_sf"/>
</dbReference>
<dbReference type="Proteomes" id="UP000195787">
    <property type="component" value="Unassembled WGS sequence"/>
</dbReference>
<accession>A0A1R4GCQ7</accession>
<dbReference type="SUPFAM" id="SSF52833">
    <property type="entry name" value="Thioredoxin-like"/>
    <property type="match status" value="1"/>
</dbReference>
<feature type="chain" id="PRO_5039618433" evidence="1">
    <location>
        <begin position="23"/>
        <end position="308"/>
    </location>
</feature>
<feature type="domain" description="Thioredoxin-like fold" evidence="2">
    <location>
        <begin position="146"/>
        <end position="297"/>
    </location>
</feature>
<keyword evidence="4" id="KW-1185">Reference proteome</keyword>
<keyword evidence="1" id="KW-0732">Signal</keyword>
<feature type="signal peptide" evidence="1">
    <location>
        <begin position="1"/>
        <end position="22"/>
    </location>
</feature>
<protein>
    <submittedName>
        <fullName evidence="3">Putative secreted protein</fullName>
    </submittedName>
</protein>
<dbReference type="Pfam" id="PF13462">
    <property type="entry name" value="Thioredoxin_4"/>
    <property type="match status" value="1"/>
</dbReference>
<dbReference type="RefSeq" id="WP_086992588.1">
    <property type="nucleotide sequence ID" value="NZ_FUHU01000043.1"/>
</dbReference>
<name>A0A1R4GCQ7_9MICO</name>
<dbReference type="PROSITE" id="PS51257">
    <property type="entry name" value="PROKAR_LIPOPROTEIN"/>
    <property type="match status" value="1"/>
</dbReference>
<dbReference type="Gene3D" id="3.40.30.10">
    <property type="entry name" value="Glutaredoxin"/>
    <property type="match status" value="1"/>
</dbReference>
<dbReference type="CDD" id="cd02972">
    <property type="entry name" value="DsbA_family"/>
    <property type="match status" value="1"/>
</dbReference>
<evidence type="ECO:0000259" key="2">
    <source>
        <dbReference type="Pfam" id="PF13462"/>
    </source>
</evidence>
<dbReference type="AlphaFoldDB" id="A0A1R4GCQ7"/>
<evidence type="ECO:0000313" key="4">
    <source>
        <dbReference type="Proteomes" id="UP000195787"/>
    </source>
</evidence>
<dbReference type="OrthoDB" id="117402at2"/>
<evidence type="ECO:0000256" key="1">
    <source>
        <dbReference type="SAM" id="SignalP"/>
    </source>
</evidence>
<proteinExistence type="predicted"/>